<comment type="caution">
    <text evidence="7">The sequence shown here is derived from an EMBL/GenBank/DDBJ whole genome shotgun (WGS) entry which is preliminary data.</text>
</comment>
<keyword evidence="3" id="KW-0862">Zinc</keyword>
<evidence type="ECO:0000313" key="8">
    <source>
        <dbReference type="Proteomes" id="UP000815325"/>
    </source>
</evidence>
<keyword evidence="2 4" id="KW-0863">Zinc-finger</keyword>
<dbReference type="PROSITE" id="PS50865">
    <property type="entry name" value="ZF_MYND_2"/>
    <property type="match status" value="1"/>
</dbReference>
<sequence>QYDLVFDYRTSLLKTQDCGLKTQDCGAKKHGHVSSHPDVLAHYVRPRTPITAEHLAAHAAAKDGDPGAKPEPTEEQQEAAKRKSLQQMGEASSVARNAGAALPSNVDKLGEKCANPSCLTRSGAKGGRFMRCGSCKERRYCSQHCQRTHWRDGHSKECAELVRRKQERHHLSDGSNTLKADQQDSTNSRSKPQESAASQATVVHRQADPPPTAHSQAALQRSAAQTQQQASDEPGAQGPHASVDHAHQHEAATAPGGTIEGCSTSGERGMRGGDAMQECGLVDAAQASTVPAGHEEGCSIDRKAGVQGEDATWACGLADASQACKLADAAQACGLVDALQACTVPEECSTGMQEQTGDLYELD</sequence>
<evidence type="ECO:0000313" key="7">
    <source>
        <dbReference type="EMBL" id="KAF5826034.1"/>
    </source>
</evidence>
<feature type="compositionally biased region" description="Basic and acidic residues" evidence="5">
    <location>
        <begin position="60"/>
        <end position="72"/>
    </location>
</feature>
<evidence type="ECO:0000256" key="3">
    <source>
        <dbReference type="ARBA" id="ARBA00022833"/>
    </source>
</evidence>
<name>A0ABQ7FUE7_DUNSA</name>
<dbReference type="Pfam" id="PF01753">
    <property type="entry name" value="zf-MYND"/>
    <property type="match status" value="1"/>
</dbReference>
<proteinExistence type="predicted"/>
<protein>
    <recommendedName>
        <fullName evidence="6">MYND-type domain-containing protein</fullName>
    </recommendedName>
</protein>
<accession>A0ABQ7FUE7</accession>
<dbReference type="Proteomes" id="UP000815325">
    <property type="component" value="Unassembled WGS sequence"/>
</dbReference>
<dbReference type="InterPro" id="IPR002893">
    <property type="entry name" value="Znf_MYND"/>
</dbReference>
<feature type="compositionally biased region" description="Low complexity" evidence="5">
    <location>
        <begin position="213"/>
        <end position="231"/>
    </location>
</feature>
<organism evidence="7 8">
    <name type="scientific">Dunaliella salina</name>
    <name type="common">Green alga</name>
    <name type="synonym">Protococcus salinus</name>
    <dbReference type="NCBI Taxonomy" id="3046"/>
    <lineage>
        <taxon>Eukaryota</taxon>
        <taxon>Viridiplantae</taxon>
        <taxon>Chlorophyta</taxon>
        <taxon>core chlorophytes</taxon>
        <taxon>Chlorophyceae</taxon>
        <taxon>CS clade</taxon>
        <taxon>Chlamydomonadales</taxon>
        <taxon>Dunaliellaceae</taxon>
        <taxon>Dunaliella</taxon>
    </lineage>
</organism>
<feature type="compositionally biased region" description="Polar residues" evidence="5">
    <location>
        <begin position="173"/>
        <end position="201"/>
    </location>
</feature>
<dbReference type="EMBL" id="MU071467">
    <property type="protein sequence ID" value="KAF5826034.1"/>
    <property type="molecule type" value="Genomic_DNA"/>
</dbReference>
<keyword evidence="8" id="KW-1185">Reference proteome</keyword>
<reference evidence="7" key="1">
    <citation type="submission" date="2017-08" db="EMBL/GenBank/DDBJ databases">
        <authorList>
            <person name="Polle J.E."/>
            <person name="Barry K."/>
            <person name="Cushman J."/>
            <person name="Schmutz J."/>
            <person name="Tran D."/>
            <person name="Hathwaick L.T."/>
            <person name="Yim W.C."/>
            <person name="Jenkins J."/>
            <person name="Mckie-Krisberg Z.M."/>
            <person name="Prochnik S."/>
            <person name="Lindquist E."/>
            <person name="Dockter R.B."/>
            <person name="Adam C."/>
            <person name="Molina H."/>
            <person name="Bunkerborg J."/>
            <person name="Jin E."/>
            <person name="Buchheim M."/>
            <person name="Magnuson J."/>
        </authorList>
    </citation>
    <scope>NUCLEOTIDE SEQUENCE</scope>
    <source>
        <strain evidence="7">CCAP 19/18</strain>
    </source>
</reference>
<keyword evidence="1" id="KW-0479">Metal-binding</keyword>
<feature type="non-terminal residue" evidence="7">
    <location>
        <position position="1"/>
    </location>
</feature>
<feature type="region of interest" description="Disordered" evidence="5">
    <location>
        <begin position="58"/>
        <end position="97"/>
    </location>
</feature>
<dbReference type="Gene3D" id="6.10.140.2220">
    <property type="match status" value="1"/>
</dbReference>
<dbReference type="SUPFAM" id="SSF144232">
    <property type="entry name" value="HIT/MYND zinc finger-like"/>
    <property type="match status" value="1"/>
</dbReference>
<evidence type="ECO:0000256" key="5">
    <source>
        <dbReference type="SAM" id="MobiDB-lite"/>
    </source>
</evidence>
<evidence type="ECO:0000256" key="1">
    <source>
        <dbReference type="ARBA" id="ARBA00022723"/>
    </source>
</evidence>
<evidence type="ECO:0000256" key="2">
    <source>
        <dbReference type="ARBA" id="ARBA00022771"/>
    </source>
</evidence>
<evidence type="ECO:0000256" key="4">
    <source>
        <dbReference type="PROSITE-ProRule" id="PRU00134"/>
    </source>
</evidence>
<gene>
    <name evidence="7" type="ORF">DUNSADRAFT_5295</name>
</gene>
<evidence type="ECO:0000259" key="6">
    <source>
        <dbReference type="PROSITE" id="PS50865"/>
    </source>
</evidence>
<feature type="region of interest" description="Disordered" evidence="5">
    <location>
        <begin position="167"/>
        <end position="274"/>
    </location>
</feature>
<feature type="domain" description="MYND-type" evidence="6">
    <location>
        <begin position="115"/>
        <end position="158"/>
    </location>
</feature>